<organism evidence="1">
    <name type="scientific">Siphoviridae sp. ctpnN3</name>
    <dbReference type="NCBI Taxonomy" id="2825677"/>
    <lineage>
        <taxon>Viruses</taxon>
        <taxon>Duplodnaviria</taxon>
        <taxon>Heunggongvirae</taxon>
        <taxon>Uroviricota</taxon>
        <taxon>Caudoviricetes</taxon>
    </lineage>
</organism>
<sequence>MNTIQDSPEFTFCETVINRLCENENLRPLVLEQPYDRDDQTQKLALADRQYDGAVAVMPAGLGMDWQGADNARVSIWTARVAILVMVTAKTDEDSGLRRSSALLAEVIRTLSDWDPDAGDGLIMEPWFVGTADLMAEDVADLENIVGRVVFLSRRMRV</sequence>
<reference evidence="1" key="1">
    <citation type="journal article" date="2021" name="Proc. Natl. Acad. Sci. U.S.A.">
        <title>A Catalog of Tens of Thousands of Viruses from Human Metagenomes Reveals Hidden Associations with Chronic Diseases.</title>
        <authorList>
            <person name="Tisza M.J."/>
            <person name="Buck C.B."/>
        </authorList>
    </citation>
    <scope>NUCLEOTIDE SEQUENCE</scope>
    <source>
        <strain evidence="1">CtpnN3</strain>
    </source>
</reference>
<evidence type="ECO:0000313" key="1">
    <source>
        <dbReference type="EMBL" id="DAE16871.1"/>
    </source>
</evidence>
<proteinExistence type="predicted"/>
<protein>
    <submittedName>
        <fullName evidence="1">Uncharacterized protein</fullName>
    </submittedName>
</protein>
<accession>A0A8S5QC77</accession>
<dbReference type="EMBL" id="BK015632">
    <property type="protein sequence ID" value="DAE16871.1"/>
    <property type="molecule type" value="Genomic_DNA"/>
</dbReference>
<name>A0A8S5QC77_9CAUD</name>